<dbReference type="PANTHER" id="PTHR40111:SF1">
    <property type="entry name" value="CEPHALOSPORIN-C DEACETYLASE"/>
    <property type="match status" value="1"/>
</dbReference>
<dbReference type="InterPro" id="IPR029058">
    <property type="entry name" value="AB_hydrolase_fold"/>
</dbReference>
<feature type="active site" description="Charge relay system" evidence="1">
    <location>
        <position position="273"/>
    </location>
</feature>
<dbReference type="SUPFAM" id="SSF53474">
    <property type="entry name" value="alpha/beta-Hydrolases"/>
    <property type="match status" value="1"/>
</dbReference>
<comment type="caution">
    <text evidence="4">The sequence shown here is derived from an EMBL/GenBank/DDBJ whole genome shotgun (WGS) entry which is preliminary data.</text>
</comment>
<dbReference type="Gene3D" id="3.40.50.1820">
    <property type="entry name" value="alpha/beta hydrolase"/>
    <property type="match status" value="1"/>
</dbReference>
<feature type="active site" description="Charge relay system" evidence="1">
    <location>
        <position position="302"/>
    </location>
</feature>
<dbReference type="EMBL" id="JACRSQ010000010">
    <property type="protein sequence ID" value="MBC8543531.1"/>
    <property type="molecule type" value="Genomic_DNA"/>
</dbReference>
<dbReference type="InterPro" id="IPR008391">
    <property type="entry name" value="AXE1_dom"/>
</dbReference>
<dbReference type="PANTHER" id="PTHR40111">
    <property type="entry name" value="CEPHALOSPORIN-C DEACETYLASE"/>
    <property type="match status" value="1"/>
</dbReference>
<organism evidence="4 5">
    <name type="scientific">Bianquea renquensis</name>
    <dbReference type="NCBI Taxonomy" id="2763661"/>
    <lineage>
        <taxon>Bacteria</taxon>
        <taxon>Bacillati</taxon>
        <taxon>Bacillota</taxon>
        <taxon>Clostridia</taxon>
        <taxon>Eubacteriales</taxon>
        <taxon>Bianqueaceae</taxon>
        <taxon>Bianquea</taxon>
    </lineage>
</organism>
<evidence type="ECO:0000256" key="1">
    <source>
        <dbReference type="PIRSR" id="PIRSR639069-1"/>
    </source>
</evidence>
<protein>
    <submittedName>
        <fullName evidence="4">Acetylxylan esterase</fullName>
    </submittedName>
</protein>
<dbReference type="Pfam" id="PF05448">
    <property type="entry name" value="AXE1"/>
    <property type="match status" value="1"/>
</dbReference>
<dbReference type="GO" id="GO:0052689">
    <property type="term" value="F:carboxylic ester hydrolase activity"/>
    <property type="evidence" value="ECO:0007669"/>
    <property type="project" value="TreeGrafter"/>
</dbReference>
<dbReference type="RefSeq" id="WP_249289674.1">
    <property type="nucleotide sequence ID" value="NZ_JACRSQ010000010.1"/>
</dbReference>
<evidence type="ECO:0000313" key="5">
    <source>
        <dbReference type="Proteomes" id="UP000657006"/>
    </source>
</evidence>
<dbReference type="AlphaFoldDB" id="A0A926I1Z5"/>
<dbReference type="InterPro" id="IPR039069">
    <property type="entry name" value="CE7"/>
</dbReference>
<accession>A0A926I1Z5</accession>
<evidence type="ECO:0000256" key="2">
    <source>
        <dbReference type="PIRSR" id="PIRSR639069-2"/>
    </source>
</evidence>
<evidence type="ECO:0000313" key="4">
    <source>
        <dbReference type="EMBL" id="MBC8543531.1"/>
    </source>
</evidence>
<name>A0A926I1Z5_9FIRM</name>
<reference evidence="4" key="1">
    <citation type="submission" date="2020-08" db="EMBL/GenBank/DDBJ databases">
        <title>Genome public.</title>
        <authorList>
            <person name="Liu C."/>
            <person name="Sun Q."/>
        </authorList>
    </citation>
    <scope>NUCLEOTIDE SEQUENCE</scope>
    <source>
        <strain evidence="4">NSJ-32</strain>
    </source>
</reference>
<gene>
    <name evidence="4" type="ORF">H8730_08240</name>
</gene>
<dbReference type="GO" id="GO:0005976">
    <property type="term" value="P:polysaccharide metabolic process"/>
    <property type="evidence" value="ECO:0007669"/>
    <property type="project" value="TreeGrafter"/>
</dbReference>
<evidence type="ECO:0000259" key="3">
    <source>
        <dbReference type="Pfam" id="PF05448"/>
    </source>
</evidence>
<feature type="active site" description="Nucleophile" evidence="1">
    <location>
        <position position="183"/>
    </location>
</feature>
<dbReference type="Proteomes" id="UP000657006">
    <property type="component" value="Unassembled WGS sequence"/>
</dbReference>
<feature type="binding site" evidence="2">
    <location>
        <position position="92"/>
    </location>
    <ligand>
        <name>substrate</name>
    </ligand>
</feature>
<proteinExistence type="predicted"/>
<feature type="domain" description="Acetyl xylan esterase" evidence="3">
    <location>
        <begin position="1"/>
        <end position="317"/>
    </location>
</feature>
<sequence>MPIVDKPIQELLQYQGSTPRPADFDEFWGARLTQLDGIDPRPELVESSFQTSYAECFDLYFTSTKGARIHAKYARPRNSNAKCPAILFFHGYTGDSGDWLGYLPYVAEGFCIAAMDCRGQAGLSQDAGGTLGMTCSGQFIRGLDGPAEDMLFVQIYLDTALLARIVMKMDQVDETRVGVRGGSQGGGLTLACASLVPQIRKAAPDYPFLSDYKRVWDMDLAVGAYAELKTYFRAADPRHEQEQAIFEKLGYIDIQNLTKRIRAEVLMGVGLMDTVCPPSTQFAAYNKITSPKRYILYPDYGHEDLRGHKEIIFQFFQSLKD</sequence>
<keyword evidence="5" id="KW-1185">Reference proteome</keyword>